<dbReference type="GO" id="GO:0004106">
    <property type="term" value="F:chorismate mutase activity"/>
    <property type="evidence" value="ECO:0007669"/>
    <property type="project" value="UniProtKB-UniRule"/>
</dbReference>
<evidence type="ECO:0000313" key="15">
    <source>
        <dbReference type="Proteomes" id="UP001206595"/>
    </source>
</evidence>
<dbReference type="SUPFAM" id="SSF48600">
    <property type="entry name" value="Chorismate mutase II"/>
    <property type="match status" value="1"/>
</dbReference>
<comment type="caution">
    <text evidence="14">The sequence shown here is derived from an EMBL/GenBank/DDBJ whole genome shotgun (WGS) entry which is preliminary data.</text>
</comment>
<evidence type="ECO:0000256" key="9">
    <source>
        <dbReference type="ARBA" id="ARBA00023222"/>
    </source>
</evidence>
<dbReference type="PANTHER" id="PTHR21145">
    <property type="entry name" value="CHORISMATE MUTASE"/>
    <property type="match status" value="1"/>
</dbReference>
<sequence length="267" mass="30855">MNFTESETFSLGRLRDTLIRLEDTIIFALIERAQFHLNESIYHKNALQFNGATGDRSFLEYFLWETEKVHAKVRRYSSPDEYAFTSPLPDPILPPLQYPEFLAPNKVNINDKIMDVYVHHLVNSICPPGDDSNYGSAATKDIECLQALSRRIHYGKFIAESKFRSNPEEYTRLALANDTKGIDELLTNKEVEIKLLQRLRRKALVYGQTLDQEDAGTSTHLKIPVDAVVDLYERWVIPLTKVVEIEYLLERGLAWHAQRQVQSENQK</sequence>
<evidence type="ECO:0000256" key="1">
    <source>
        <dbReference type="ARBA" id="ARBA00004496"/>
    </source>
</evidence>
<dbReference type="InterPro" id="IPR036263">
    <property type="entry name" value="Chorismate_II_sf"/>
</dbReference>
<dbReference type="NCBIfam" id="TIGR01802">
    <property type="entry name" value="CM_pl-yst"/>
    <property type="match status" value="1"/>
</dbReference>
<dbReference type="EMBL" id="MU620932">
    <property type="protein sequence ID" value="KAI8578155.1"/>
    <property type="molecule type" value="Genomic_DNA"/>
</dbReference>
<dbReference type="InterPro" id="IPR008238">
    <property type="entry name" value="Chorismate_mutase_AroQ_euk"/>
</dbReference>
<keyword evidence="10 12" id="KW-0413">Isomerase</keyword>
<dbReference type="RefSeq" id="XP_051443159.1">
    <property type="nucleotide sequence ID" value="XM_051590222.1"/>
</dbReference>
<keyword evidence="15" id="KW-1185">Reference proteome</keyword>
<dbReference type="GO" id="GO:0005737">
    <property type="term" value="C:cytoplasm"/>
    <property type="evidence" value="ECO:0007669"/>
    <property type="project" value="UniProtKB-SubCell"/>
</dbReference>
<dbReference type="PIRSF" id="PIRSF017318">
    <property type="entry name" value="Chor_mut_AroQ_eu"/>
    <property type="match status" value="1"/>
</dbReference>
<dbReference type="Gene3D" id="1.10.590.10">
    <property type="entry name" value="Chorismate mutase, AroQ class superfamily, eukaryotic"/>
    <property type="match status" value="1"/>
</dbReference>
<evidence type="ECO:0000313" key="14">
    <source>
        <dbReference type="EMBL" id="KAI8578155.1"/>
    </source>
</evidence>
<dbReference type="GO" id="GO:0006571">
    <property type="term" value="P:tyrosine biosynthetic process"/>
    <property type="evidence" value="ECO:0007669"/>
    <property type="project" value="UniProtKB-KW"/>
</dbReference>
<comment type="pathway">
    <text evidence="2">Metabolic intermediate biosynthesis; prephenate biosynthesis; prephenate from chorismate: step 1/1.</text>
</comment>
<keyword evidence="7 12" id="KW-0028">Amino-acid biosynthesis</keyword>
<evidence type="ECO:0000256" key="11">
    <source>
        <dbReference type="ARBA" id="ARBA00023979"/>
    </source>
</evidence>
<evidence type="ECO:0000256" key="10">
    <source>
        <dbReference type="ARBA" id="ARBA00023235"/>
    </source>
</evidence>
<gene>
    <name evidence="14" type="ORF">K450DRAFT_248359</name>
</gene>
<evidence type="ECO:0000256" key="2">
    <source>
        <dbReference type="ARBA" id="ARBA00004817"/>
    </source>
</evidence>
<dbReference type="PANTHER" id="PTHR21145:SF12">
    <property type="entry name" value="CHORISMATE MUTASE"/>
    <property type="match status" value="1"/>
</dbReference>
<keyword evidence="8 12" id="KW-0057">Aromatic amino acid biosynthesis</keyword>
<reference evidence="14" key="2">
    <citation type="journal article" date="2022" name="Proc. Natl. Acad. Sci. U.S.A.">
        <title>Diploid-dominant life cycles characterize the early evolution of Fungi.</title>
        <authorList>
            <person name="Amses K.R."/>
            <person name="Simmons D.R."/>
            <person name="Longcore J.E."/>
            <person name="Mondo S.J."/>
            <person name="Seto K."/>
            <person name="Jeronimo G.H."/>
            <person name="Bonds A.E."/>
            <person name="Quandt C.A."/>
            <person name="Davis W.J."/>
            <person name="Chang Y."/>
            <person name="Federici B.A."/>
            <person name="Kuo A."/>
            <person name="LaButti K."/>
            <person name="Pangilinan J."/>
            <person name="Andreopoulos W."/>
            <person name="Tritt A."/>
            <person name="Riley R."/>
            <person name="Hundley H."/>
            <person name="Johnson J."/>
            <person name="Lipzen A."/>
            <person name="Barry K."/>
            <person name="Lang B.F."/>
            <person name="Cuomo C.A."/>
            <person name="Buchler N.E."/>
            <person name="Grigoriev I.V."/>
            <person name="Spatafora J.W."/>
            <person name="Stajich J.E."/>
            <person name="James T.Y."/>
        </authorList>
    </citation>
    <scope>NUCLEOTIDE SEQUENCE</scope>
    <source>
        <strain evidence="14">AG</strain>
    </source>
</reference>
<reference evidence="14" key="1">
    <citation type="submission" date="2021-06" db="EMBL/GenBank/DDBJ databases">
        <authorList>
            <consortium name="DOE Joint Genome Institute"/>
            <person name="Mondo S.J."/>
            <person name="Amses K.R."/>
            <person name="Simmons D.R."/>
            <person name="Longcore J.E."/>
            <person name="Seto K."/>
            <person name="Alves G.H."/>
            <person name="Bonds A.E."/>
            <person name="Quandt C.A."/>
            <person name="Davis W.J."/>
            <person name="Chang Y."/>
            <person name="Letcher P.M."/>
            <person name="Powell M.J."/>
            <person name="Kuo A."/>
            <person name="Labutti K."/>
            <person name="Pangilinan J."/>
            <person name="Andreopoulos W."/>
            <person name="Tritt A."/>
            <person name="Riley R."/>
            <person name="Hundley H."/>
            <person name="Johnson J."/>
            <person name="Lipzen A."/>
            <person name="Barry K."/>
            <person name="Berbee M.L."/>
            <person name="Buchler N.E."/>
            <person name="Grigoriev I.V."/>
            <person name="Spatafora J.W."/>
            <person name="Stajich J.E."/>
            <person name="James T.Y."/>
        </authorList>
    </citation>
    <scope>NUCLEOTIDE SEQUENCE</scope>
    <source>
        <strain evidence="14">AG</strain>
    </source>
</reference>
<keyword evidence="6" id="KW-0827">Tyrosine biosynthesis</keyword>
<comment type="catalytic activity">
    <reaction evidence="11">
        <text>chorismate = prephenate</text>
        <dbReference type="Rhea" id="RHEA:13897"/>
        <dbReference type="ChEBI" id="CHEBI:29748"/>
        <dbReference type="ChEBI" id="CHEBI:29934"/>
        <dbReference type="EC" id="5.4.99.5"/>
    </reaction>
    <physiologicalReaction direction="left-to-right" evidence="11">
        <dbReference type="Rhea" id="RHEA:13898"/>
    </physiologicalReaction>
</comment>
<evidence type="ECO:0000256" key="4">
    <source>
        <dbReference type="ARBA" id="ARBA00020296"/>
    </source>
</evidence>
<dbReference type="InterPro" id="IPR037039">
    <property type="entry name" value="CM_AroQ_sf_eucaryotic"/>
</dbReference>
<dbReference type="Pfam" id="PF01817">
    <property type="entry name" value="CM_2"/>
    <property type="match status" value="1"/>
</dbReference>
<protein>
    <recommendedName>
        <fullName evidence="4 12">Chorismate mutase</fullName>
        <ecNumber evidence="3 12">5.4.99.5</ecNumber>
    </recommendedName>
</protein>
<accession>A0AAD5E9K0</accession>
<dbReference type="Proteomes" id="UP001206595">
    <property type="component" value="Unassembled WGS sequence"/>
</dbReference>
<dbReference type="PROSITE" id="PS51169">
    <property type="entry name" value="CHORISMATE_MUT_3"/>
    <property type="match status" value="1"/>
</dbReference>
<dbReference type="GeneID" id="75915566"/>
<evidence type="ECO:0000256" key="8">
    <source>
        <dbReference type="ARBA" id="ARBA00023141"/>
    </source>
</evidence>
<comment type="subcellular location">
    <subcellularLocation>
        <location evidence="1">Cytoplasm</location>
    </subcellularLocation>
</comment>
<name>A0AAD5E9K0_UMBRA</name>
<evidence type="ECO:0000256" key="3">
    <source>
        <dbReference type="ARBA" id="ARBA00012404"/>
    </source>
</evidence>
<feature type="domain" description="Chorismate mutase" evidence="13">
    <location>
        <begin position="137"/>
        <end position="244"/>
    </location>
</feature>
<proteinExistence type="predicted"/>
<evidence type="ECO:0000259" key="13">
    <source>
        <dbReference type="Pfam" id="PF01817"/>
    </source>
</evidence>
<evidence type="ECO:0000256" key="7">
    <source>
        <dbReference type="ARBA" id="ARBA00022605"/>
    </source>
</evidence>
<keyword evidence="9" id="KW-0584">Phenylalanine biosynthesis</keyword>
<dbReference type="InterPro" id="IPR002701">
    <property type="entry name" value="CM_II_prokaryot"/>
</dbReference>
<evidence type="ECO:0000256" key="6">
    <source>
        <dbReference type="ARBA" id="ARBA00022498"/>
    </source>
</evidence>
<dbReference type="EC" id="5.4.99.5" evidence="3 12"/>
<dbReference type="AlphaFoldDB" id="A0AAD5E9K0"/>
<keyword evidence="5" id="KW-0963">Cytoplasm</keyword>
<evidence type="ECO:0000256" key="5">
    <source>
        <dbReference type="ARBA" id="ARBA00022490"/>
    </source>
</evidence>
<dbReference type="GO" id="GO:0009094">
    <property type="term" value="P:L-phenylalanine biosynthetic process"/>
    <property type="evidence" value="ECO:0007669"/>
    <property type="project" value="UniProtKB-KW"/>
</dbReference>
<dbReference type="GO" id="GO:0046417">
    <property type="term" value="P:chorismate metabolic process"/>
    <property type="evidence" value="ECO:0007669"/>
    <property type="project" value="InterPro"/>
</dbReference>
<organism evidence="14 15">
    <name type="scientific">Umbelopsis ramanniana AG</name>
    <dbReference type="NCBI Taxonomy" id="1314678"/>
    <lineage>
        <taxon>Eukaryota</taxon>
        <taxon>Fungi</taxon>
        <taxon>Fungi incertae sedis</taxon>
        <taxon>Mucoromycota</taxon>
        <taxon>Mucoromycotina</taxon>
        <taxon>Umbelopsidomycetes</taxon>
        <taxon>Umbelopsidales</taxon>
        <taxon>Umbelopsidaceae</taxon>
        <taxon>Umbelopsis</taxon>
    </lineage>
</organism>
<evidence type="ECO:0000256" key="12">
    <source>
        <dbReference type="PIRNR" id="PIRNR017318"/>
    </source>
</evidence>